<dbReference type="PANTHER" id="PTHR12631:SF10">
    <property type="entry name" value="BETA-XYLOSIDASE-LIKE PROTEIN-RELATED"/>
    <property type="match status" value="1"/>
</dbReference>
<keyword evidence="4" id="KW-1185">Reference proteome</keyword>
<evidence type="ECO:0000313" key="3">
    <source>
        <dbReference type="EMBL" id="PVY37980.1"/>
    </source>
</evidence>
<proteinExistence type="predicted"/>
<evidence type="ECO:0000313" key="4">
    <source>
        <dbReference type="Proteomes" id="UP000245959"/>
    </source>
</evidence>
<gene>
    <name evidence="3" type="ORF">C8D82_1292</name>
</gene>
<dbReference type="SUPFAM" id="SSF49344">
    <property type="entry name" value="CBD9-like"/>
    <property type="match status" value="1"/>
</dbReference>
<dbReference type="GO" id="GO:0016052">
    <property type="term" value="P:carbohydrate catabolic process"/>
    <property type="evidence" value="ECO:0007669"/>
    <property type="project" value="InterPro"/>
</dbReference>
<evidence type="ECO:0000259" key="2">
    <source>
        <dbReference type="Pfam" id="PF06452"/>
    </source>
</evidence>
<dbReference type="EMBL" id="QEKH01000029">
    <property type="protein sequence ID" value="PVY37980.1"/>
    <property type="molecule type" value="Genomic_DNA"/>
</dbReference>
<dbReference type="Gene3D" id="3.20.20.80">
    <property type="entry name" value="Glycosidases"/>
    <property type="match status" value="1"/>
</dbReference>
<protein>
    <submittedName>
        <fullName evidence="3">Carbohydrate binding protein with CBM9 domain</fullName>
    </submittedName>
</protein>
<feature type="chain" id="PRO_5015730375" evidence="1">
    <location>
        <begin position="20"/>
        <end position="1000"/>
    </location>
</feature>
<dbReference type="RefSeq" id="WP_116885213.1">
    <property type="nucleotide sequence ID" value="NZ_CABMMC010000188.1"/>
</dbReference>
<dbReference type="Pfam" id="PF06452">
    <property type="entry name" value="CBM9_1"/>
    <property type="match status" value="1"/>
</dbReference>
<dbReference type="GO" id="GO:0004553">
    <property type="term" value="F:hydrolase activity, hydrolyzing O-glycosyl compounds"/>
    <property type="evidence" value="ECO:0007669"/>
    <property type="project" value="InterPro"/>
</dbReference>
<feature type="domain" description="Carbohydrate-binding" evidence="2">
    <location>
        <begin position="842"/>
        <end position="994"/>
    </location>
</feature>
<dbReference type="GO" id="GO:0030246">
    <property type="term" value="F:carbohydrate binding"/>
    <property type="evidence" value="ECO:0007669"/>
    <property type="project" value="InterPro"/>
</dbReference>
<dbReference type="AlphaFoldDB" id="A0A2U1ANH4"/>
<dbReference type="InterPro" id="IPR010502">
    <property type="entry name" value="Carb-bd_dom_fam9"/>
</dbReference>
<dbReference type="OrthoDB" id="5242547at2"/>
<dbReference type="InterPro" id="IPR017853">
    <property type="entry name" value="GH"/>
</dbReference>
<comment type="caution">
    <text evidence="3">The sequence shown here is derived from an EMBL/GenBank/DDBJ whole genome shotgun (WGS) entry which is preliminary data.</text>
</comment>
<evidence type="ECO:0000256" key="1">
    <source>
        <dbReference type="SAM" id="SignalP"/>
    </source>
</evidence>
<dbReference type="SUPFAM" id="SSF51445">
    <property type="entry name" value="(Trans)glycosidases"/>
    <property type="match status" value="1"/>
</dbReference>
<dbReference type="CDD" id="cd09621">
    <property type="entry name" value="CBM9_like_5"/>
    <property type="match status" value="1"/>
</dbReference>
<dbReference type="Gene3D" id="2.60.40.1190">
    <property type="match status" value="1"/>
</dbReference>
<dbReference type="Proteomes" id="UP000245959">
    <property type="component" value="Unassembled WGS sequence"/>
</dbReference>
<reference evidence="3 4" key="1">
    <citation type="submission" date="2018-04" db="EMBL/GenBank/DDBJ databases">
        <title>Genomic Encyclopedia of Type Strains, Phase IV (KMG-IV): sequencing the most valuable type-strain genomes for metagenomic binning, comparative biology and taxonomic classification.</title>
        <authorList>
            <person name="Goeker M."/>
        </authorList>
    </citation>
    <scope>NUCLEOTIDE SEQUENCE [LARGE SCALE GENOMIC DNA]</scope>
    <source>
        <strain evidence="3 4">DSM 14823</strain>
    </source>
</reference>
<feature type="signal peptide" evidence="1">
    <location>
        <begin position="1"/>
        <end position="19"/>
    </location>
</feature>
<organism evidence="3 4">
    <name type="scientific">Victivallis vadensis</name>
    <dbReference type="NCBI Taxonomy" id="172901"/>
    <lineage>
        <taxon>Bacteria</taxon>
        <taxon>Pseudomonadati</taxon>
        <taxon>Lentisphaerota</taxon>
        <taxon>Lentisphaeria</taxon>
        <taxon>Victivallales</taxon>
        <taxon>Victivallaceae</taxon>
        <taxon>Victivallis</taxon>
    </lineage>
</organism>
<name>A0A2U1ANH4_9BACT</name>
<dbReference type="GeneID" id="78296492"/>
<keyword evidence="1" id="KW-0732">Signal</keyword>
<sequence length="1000" mass="110110">MFKRFLLSAALLPVVCTGAVPLGNFSTAAPWVVNDSEKRNQSLTPHSLPGTGEKGLKLAWDGYAFPYAELHLRKPLPLPADFRQGSVSLRLRLPARAPVRSVSLRLVDATGEIFQYQLRTLPPAEAKTLTVDYPVNLAESKNSSWGGNNDKKFDLPVALKGFSIDFERESGAGEALFLGVEAAAKTPAASAADSIRLEIETGNPVHVLTPEKADQLRLSLRNTGSVRFRGEAEAVFEDFFGRTFSEKLPSIDLAAGEVMTCPIRKQLPASGHWDVRLRLRTGDGEVTKKRSFASFKPAGPTPGRAEGFLWGISSHPQLHPAQVQKLEALAAALVGAKVVREDVYWHRVQPARGQWDFRSFDQTAAIFAEQGIELQAILCYCAPWAARDPGAKRPDKAEPEPEAWKTFCREMAKRYRGKVRFWEVWNEPDVTPFSGISSASYAKMMLNAYNAVKAGNPDARVLTGGFATLANHPMLREPGYQENALKLGKGGYDIHAYHEHGDYPHFVRMVEERFLPMRKRAGVTEPWWANETALTSSGGNEKPQALALCKKLIYAWSRGAIGYNWYDLRNDGDDPNHGEHNYGMLTRDFYPKPVYTVYNTLTTLFGGKEFVRQFDGGEGEWLFLFRDGGEMALAAWSENGGLLPVIVRTDAVSAEAVDLMNNSRPVEIHDGRILLEIGSVPVTLRLKGATRAEFAGNPVRLESADIALPGKTYRFAAKLTNPLDEPAEFALEFRAPAGFRPEKTQRRITVPAGKTVELACELRADETLRPAFGVPVSLTADYRLSGDTVKGSIAMPVRVAQVVPQGATAGRAPDFTLAHRRQVRELFTGDPSRGHLLWKGPRDLSGRVSLGTEGANLLLLVHVTDNIHCQPERGANTWMGDNVQFALELPGRKDAWEFGLTRLADGSPEVWCWNAPEGFAPASAARGIALATSRKGTETVYRAKIPFETLGLTPELLKKGFRFNLLINDNDGGGRQGWISIAPGIGERKDPSQFPFVIFD</sequence>
<accession>A0A2U1ANH4</accession>
<dbReference type="PANTHER" id="PTHR12631">
    <property type="entry name" value="ALPHA-L-IDURONIDASE"/>
    <property type="match status" value="1"/>
</dbReference>
<dbReference type="InterPro" id="IPR051923">
    <property type="entry name" value="Glycosyl_Hydrolase_39"/>
</dbReference>